<keyword evidence="2" id="KW-1185">Reference proteome</keyword>
<dbReference type="PANTHER" id="PTHR39369:SF6">
    <property type="entry name" value="LIN-24 (TWENTY-FOUR) LIKE"/>
    <property type="match status" value="1"/>
</dbReference>
<organism evidence="1 2">
    <name type="scientific">Paralvinella palmiformis</name>
    <dbReference type="NCBI Taxonomy" id="53620"/>
    <lineage>
        <taxon>Eukaryota</taxon>
        <taxon>Metazoa</taxon>
        <taxon>Spiralia</taxon>
        <taxon>Lophotrochozoa</taxon>
        <taxon>Annelida</taxon>
        <taxon>Polychaeta</taxon>
        <taxon>Sedentaria</taxon>
        <taxon>Canalipalpata</taxon>
        <taxon>Terebellida</taxon>
        <taxon>Terebelliformia</taxon>
        <taxon>Alvinellidae</taxon>
        <taxon>Paralvinella</taxon>
    </lineage>
</organism>
<gene>
    <name evidence="1" type="ORF">LSH36_281g10081</name>
</gene>
<protein>
    <submittedName>
        <fullName evidence="1">Uncharacterized protein</fullName>
    </submittedName>
</protein>
<dbReference type="Proteomes" id="UP001208570">
    <property type="component" value="Unassembled WGS sequence"/>
</dbReference>
<proteinExistence type="predicted"/>
<dbReference type="PANTHER" id="PTHR39369">
    <property type="entry name" value="LIN-24 (TWENTY-FOUR) LIKE"/>
    <property type="match status" value="1"/>
</dbReference>
<comment type="caution">
    <text evidence="1">The sequence shown here is derived from an EMBL/GenBank/DDBJ whole genome shotgun (WGS) entry which is preliminary data.</text>
</comment>
<evidence type="ECO:0000313" key="1">
    <source>
        <dbReference type="EMBL" id="KAK2153952.1"/>
    </source>
</evidence>
<accession>A0AAD9N1R5</accession>
<dbReference type="Pfam" id="PF03318">
    <property type="entry name" value="ETX_MTX2"/>
    <property type="match status" value="1"/>
</dbReference>
<dbReference type="Gene3D" id="2.170.15.10">
    <property type="entry name" value="Proaerolysin, chain A, domain 3"/>
    <property type="match status" value="1"/>
</dbReference>
<dbReference type="InterPro" id="IPR004991">
    <property type="entry name" value="Aerolysin-like"/>
</dbReference>
<sequence>MSLILEGSRPTSCWSGVISDAPLSRGGNLWTIKSHQAPSSVIPATQRRDVTAKDNSSTSAPFSFTSTKRLEIGRCLGTAGLAAVLCMLYSGQRGDTLMSDAIMAATGESVAVDGWCILIGVTDYTLSDGQTGAAGITIYEPAPINDQLYLASSFQQNTTPMAEAPEVHQSSNLHQAKSKSFFDIEKVVTEWAWTKYDTKPTRKQKALRDKQQRKNQPYIGVRIDWSDCEFIDRTTWSPIADERNAGSATTGSALRAAHAIGNDVNVLFQTEFTNNTKSEQMYTMKIDKSTRSTCSTEVESGITRGYELGVTLKLPEEILEMNAGYRKEVTLTTTSGQSFEEELSWGAESEIKVDRNSIAQAQLLVKEKRQSGDFEVTTTIRGYVKVTFTNLRDNNSFLMQAAGDISYVVQKYLDKQERLGQTYPHVAVSDDGVVTIVTKGSCKFRYGIKQEVKVDQAQL</sequence>
<reference evidence="1" key="1">
    <citation type="journal article" date="2023" name="Mol. Biol. Evol.">
        <title>Third-Generation Sequencing Reveals the Adaptive Role of the Epigenome in Three Deep-Sea Polychaetes.</title>
        <authorList>
            <person name="Perez M."/>
            <person name="Aroh O."/>
            <person name="Sun Y."/>
            <person name="Lan Y."/>
            <person name="Juniper S.K."/>
            <person name="Young C.R."/>
            <person name="Angers B."/>
            <person name="Qian P.Y."/>
        </authorList>
    </citation>
    <scope>NUCLEOTIDE SEQUENCE</scope>
    <source>
        <strain evidence="1">P08H-3</strain>
    </source>
</reference>
<evidence type="ECO:0000313" key="2">
    <source>
        <dbReference type="Proteomes" id="UP001208570"/>
    </source>
</evidence>
<dbReference type="SUPFAM" id="SSF56973">
    <property type="entry name" value="Aerolisin/ETX pore-forming domain"/>
    <property type="match status" value="1"/>
</dbReference>
<dbReference type="AlphaFoldDB" id="A0AAD9N1R5"/>
<name>A0AAD9N1R5_9ANNE</name>
<dbReference type="EMBL" id="JAODUP010000281">
    <property type="protein sequence ID" value="KAK2153952.1"/>
    <property type="molecule type" value="Genomic_DNA"/>
</dbReference>
<dbReference type="CDD" id="cd20237">
    <property type="entry name" value="PFM_LIN24-like"/>
    <property type="match status" value="1"/>
</dbReference>